<dbReference type="InterPro" id="IPR004550">
    <property type="entry name" value="AsnASE_II"/>
</dbReference>
<dbReference type="SMART" id="SM00870">
    <property type="entry name" value="Asparaginase"/>
    <property type="match status" value="1"/>
</dbReference>
<evidence type="ECO:0000313" key="7">
    <source>
        <dbReference type="EMBL" id="QBX33893.1"/>
    </source>
</evidence>
<evidence type="ECO:0000256" key="2">
    <source>
        <dbReference type="ARBA" id="ARBA00022801"/>
    </source>
</evidence>
<dbReference type="PIRSF" id="PIRSF500176">
    <property type="entry name" value="L_ASNase"/>
    <property type="match status" value="1"/>
</dbReference>
<name>A0A4P7HJW8_9RHOB</name>
<reference evidence="8" key="1">
    <citation type="submission" date="2019-03" db="EMBL/GenBank/DDBJ databases">
        <authorList>
            <person name="Li J."/>
        </authorList>
    </citation>
    <scope>NUCLEOTIDE SEQUENCE [LARGE SCALE GENOMIC DNA]</scope>
    <source>
        <strain evidence="8">2251</strain>
    </source>
</reference>
<dbReference type="EMBL" id="CP038439">
    <property type="protein sequence ID" value="QBX33893.1"/>
    <property type="molecule type" value="Genomic_DNA"/>
</dbReference>
<dbReference type="InterPro" id="IPR040919">
    <property type="entry name" value="Asparaginase_C"/>
</dbReference>
<dbReference type="InterPro" id="IPR027473">
    <property type="entry name" value="L-asparaginase_C"/>
</dbReference>
<dbReference type="CDD" id="cd08964">
    <property type="entry name" value="L-asparaginase_II"/>
    <property type="match status" value="1"/>
</dbReference>
<dbReference type="InterPro" id="IPR027474">
    <property type="entry name" value="L-asparaginase_N"/>
</dbReference>
<evidence type="ECO:0000259" key="6">
    <source>
        <dbReference type="Pfam" id="PF17763"/>
    </source>
</evidence>
<accession>A0A4P7HJW8</accession>
<dbReference type="Proteomes" id="UP000296374">
    <property type="component" value="Chromosome"/>
</dbReference>
<dbReference type="GO" id="GO:0004067">
    <property type="term" value="F:asparaginase activity"/>
    <property type="evidence" value="ECO:0007669"/>
    <property type="project" value="UniProtKB-UniRule"/>
</dbReference>
<dbReference type="SUPFAM" id="SSF53774">
    <property type="entry name" value="Glutaminase/Asparaginase"/>
    <property type="match status" value="1"/>
</dbReference>
<comment type="similarity">
    <text evidence="1">Belongs to the asparaginase 1 family.</text>
</comment>
<feature type="active site" description="O-isoaspartyl threonine intermediate" evidence="3">
    <location>
        <position position="55"/>
    </location>
</feature>
<protein>
    <submittedName>
        <fullName evidence="7">Asparaginase</fullName>
    </submittedName>
</protein>
<dbReference type="InterPro" id="IPR006034">
    <property type="entry name" value="Asparaginase/glutaminase-like"/>
</dbReference>
<feature type="binding site" evidence="4">
    <location>
        <position position="99"/>
    </location>
    <ligand>
        <name>substrate</name>
    </ligand>
</feature>
<dbReference type="GO" id="GO:0006528">
    <property type="term" value="P:asparagine metabolic process"/>
    <property type="evidence" value="ECO:0007669"/>
    <property type="project" value="InterPro"/>
</dbReference>
<dbReference type="PRINTS" id="PR00139">
    <property type="entry name" value="ASNGLNASE"/>
</dbReference>
<evidence type="ECO:0000313" key="8">
    <source>
        <dbReference type="Proteomes" id="UP000296374"/>
    </source>
</evidence>
<dbReference type="PROSITE" id="PS51732">
    <property type="entry name" value="ASN_GLN_ASE_3"/>
    <property type="match status" value="1"/>
</dbReference>
<dbReference type="PIRSF" id="PIRSF001220">
    <property type="entry name" value="L-ASNase_gatD"/>
    <property type="match status" value="1"/>
</dbReference>
<feature type="domain" description="L-asparaginase N-terminal" evidence="5">
    <location>
        <begin position="46"/>
        <end position="232"/>
    </location>
</feature>
<evidence type="ECO:0000256" key="3">
    <source>
        <dbReference type="PIRSR" id="PIRSR001220-1"/>
    </source>
</evidence>
<dbReference type="Gene3D" id="3.40.50.1170">
    <property type="entry name" value="L-asparaginase, N-terminal domain"/>
    <property type="match status" value="1"/>
</dbReference>
<dbReference type="SFLD" id="SFLDS00057">
    <property type="entry name" value="Glutaminase/Asparaginase"/>
    <property type="match status" value="1"/>
</dbReference>
<dbReference type="InterPro" id="IPR036152">
    <property type="entry name" value="Asp/glu_Ase-like_sf"/>
</dbReference>
<evidence type="ECO:0000256" key="1">
    <source>
        <dbReference type="ARBA" id="ARBA00010518"/>
    </source>
</evidence>
<dbReference type="Gene3D" id="3.40.50.40">
    <property type="match status" value="1"/>
</dbReference>
<dbReference type="InterPro" id="IPR037152">
    <property type="entry name" value="L-asparaginase_N_sf"/>
</dbReference>
<dbReference type="AlphaFoldDB" id="A0A4P7HJW8"/>
<keyword evidence="2" id="KW-0378">Hydrolase</keyword>
<proteinExistence type="inferred from homology"/>
<evidence type="ECO:0000256" key="4">
    <source>
        <dbReference type="PIRSR" id="PIRSR001220-2"/>
    </source>
</evidence>
<organism evidence="7 8">
    <name type="scientific">Paracoccus liaowanqingii</name>
    <dbReference type="NCBI Taxonomy" id="2560053"/>
    <lineage>
        <taxon>Bacteria</taxon>
        <taxon>Pseudomonadati</taxon>
        <taxon>Pseudomonadota</taxon>
        <taxon>Alphaproteobacteria</taxon>
        <taxon>Rhodobacterales</taxon>
        <taxon>Paracoccaceae</taxon>
        <taxon>Paracoccus</taxon>
    </lineage>
</organism>
<dbReference type="Pfam" id="PF17763">
    <property type="entry name" value="Asparaginase_C"/>
    <property type="match status" value="1"/>
</dbReference>
<dbReference type="PANTHER" id="PTHR11707">
    <property type="entry name" value="L-ASPARAGINASE"/>
    <property type="match status" value="1"/>
</dbReference>
<feature type="domain" description="Asparaginase/glutaminase C-terminal" evidence="6">
    <location>
        <begin position="252"/>
        <end position="355"/>
    </location>
</feature>
<evidence type="ECO:0000259" key="5">
    <source>
        <dbReference type="Pfam" id="PF00710"/>
    </source>
</evidence>
<dbReference type="KEGG" id="plia:E4191_03545"/>
<feature type="binding site" evidence="4">
    <location>
        <begin position="131"/>
        <end position="132"/>
    </location>
    <ligand>
        <name>substrate</name>
    </ligand>
</feature>
<sequence>MWRPISSVRSMSVNWSMRNGMRSSITIWSVSTTRPEARMRTDMIPRVEIIALGGTIACQPDAAGAGVAPSLTAADLVIAVPALAGRAVVGARDLANLPSTEIDLPLLFALAILIRAFEQDGTEGVVVTQGTDTIEETAYVLDLLHNGRLPVVVTGAMRNPSLPGADGPANLLAAVTCAVDPACRDLGVLVAFDDTIHAARWVQKRDTTSTGAFWSPAPLGWLAEGEVALYARAKRRAGVSVPTDAAVPFVPILKPGISDEPRLIEAAMAAGAAGLVLDLAGGGHVHTDWLAPLSDAAKRVPVVFASRTRGGRVLGGTYRQPGGEIDLVSRGLTGSGDLDALKARLLLMLLLMAGRPDEFALRASLSLPALTS</sequence>
<dbReference type="PANTHER" id="PTHR11707:SF28">
    <property type="entry name" value="60 KDA LYSOPHOSPHOLIPASE"/>
    <property type="match status" value="1"/>
</dbReference>
<dbReference type="Pfam" id="PF00710">
    <property type="entry name" value="Asparaginase"/>
    <property type="match status" value="1"/>
</dbReference>
<gene>
    <name evidence="7" type="ORF">E4191_03545</name>
</gene>